<protein>
    <submittedName>
        <fullName evidence="1">Uncharacterized protein</fullName>
    </submittedName>
</protein>
<dbReference type="AlphaFoldDB" id="A0A1Q5UPA6"/>
<organism evidence="1 2">
    <name type="scientific">Penicillium subrubescens</name>
    <dbReference type="NCBI Taxonomy" id="1316194"/>
    <lineage>
        <taxon>Eukaryota</taxon>
        <taxon>Fungi</taxon>
        <taxon>Dikarya</taxon>
        <taxon>Ascomycota</taxon>
        <taxon>Pezizomycotina</taxon>
        <taxon>Eurotiomycetes</taxon>
        <taxon>Eurotiomycetidae</taxon>
        <taxon>Eurotiales</taxon>
        <taxon>Aspergillaceae</taxon>
        <taxon>Penicillium</taxon>
    </lineage>
</organism>
<accession>A0A1Q5UPA6</accession>
<evidence type="ECO:0000313" key="1">
    <source>
        <dbReference type="EMBL" id="OKP14303.1"/>
    </source>
</evidence>
<reference evidence="1 2" key="1">
    <citation type="submission" date="2016-10" db="EMBL/GenBank/DDBJ databases">
        <title>Genome sequence of the ascomycete fungus Penicillium subrubescens.</title>
        <authorList>
            <person name="De Vries R.P."/>
            <person name="Peng M."/>
            <person name="Dilokpimol A."/>
            <person name="Hilden K."/>
            <person name="Makela M.R."/>
            <person name="Grigoriev I."/>
            <person name="Riley R."/>
            <person name="Granchi Z."/>
        </authorList>
    </citation>
    <scope>NUCLEOTIDE SEQUENCE [LARGE SCALE GENOMIC DNA]</scope>
    <source>
        <strain evidence="1 2">CBS 132785</strain>
    </source>
</reference>
<dbReference type="STRING" id="1316194.A0A1Q5UPA6"/>
<dbReference type="Gene3D" id="2.160.20.10">
    <property type="entry name" value="Single-stranded right-handed beta-helix, Pectin lyase-like"/>
    <property type="match status" value="1"/>
</dbReference>
<comment type="caution">
    <text evidence="1">The sequence shown here is derived from an EMBL/GenBank/DDBJ whole genome shotgun (WGS) entry which is preliminary data.</text>
</comment>
<evidence type="ECO:0000313" key="2">
    <source>
        <dbReference type="Proteomes" id="UP000186955"/>
    </source>
</evidence>
<dbReference type="EMBL" id="MNBE01000099">
    <property type="protein sequence ID" value="OKP14303.1"/>
    <property type="molecule type" value="Genomic_DNA"/>
</dbReference>
<keyword evidence="2" id="KW-1185">Reference proteome</keyword>
<proteinExistence type="predicted"/>
<sequence length="83" mass="8768">MQDIVIVGRARGPISNSQPVGSLLLTDALIANTPTGIVTSLYTENSTSFLVQNTGFFNIKNAIIDNVVSKTLVAGGDEVFLDN</sequence>
<name>A0A1Q5UPA6_9EURO</name>
<dbReference type="Proteomes" id="UP000186955">
    <property type="component" value="Unassembled WGS sequence"/>
</dbReference>
<dbReference type="InterPro" id="IPR012334">
    <property type="entry name" value="Pectin_lyas_fold"/>
</dbReference>
<gene>
    <name evidence="1" type="ORF">PENSUB_14082</name>
</gene>